<accession>A0A8H3SH57</accession>
<evidence type="ECO:0000256" key="1">
    <source>
        <dbReference type="ARBA" id="ARBA00010228"/>
    </source>
</evidence>
<sequence length="85" mass="9443">MENEKGEIIDLYVPRGCSATNYPSLKSTTTPLSRSPWARLTTTVTELVRTRAMLSMASSVPVCNDSLNHLTPRDGYVRNVWAASR</sequence>
<keyword evidence="2" id="KW-0689">Ribosomal protein</keyword>
<evidence type="ECO:0000313" key="4">
    <source>
        <dbReference type="EMBL" id="GFF59658.1"/>
    </source>
</evidence>
<dbReference type="GO" id="GO:0005840">
    <property type="term" value="C:ribosome"/>
    <property type="evidence" value="ECO:0007669"/>
    <property type="project" value="UniProtKB-KW"/>
</dbReference>
<organism evidence="4 5">
    <name type="scientific">Aspergillus udagawae</name>
    <dbReference type="NCBI Taxonomy" id="91492"/>
    <lineage>
        <taxon>Eukaryota</taxon>
        <taxon>Fungi</taxon>
        <taxon>Dikarya</taxon>
        <taxon>Ascomycota</taxon>
        <taxon>Pezizomycotina</taxon>
        <taxon>Eurotiomycetes</taxon>
        <taxon>Eurotiomycetidae</taxon>
        <taxon>Eurotiales</taxon>
        <taxon>Aspergillaceae</taxon>
        <taxon>Aspergillus</taxon>
        <taxon>Aspergillus subgen. Fumigati</taxon>
    </lineage>
</organism>
<dbReference type="InterPro" id="IPR038579">
    <property type="entry name" value="Ribosomal_eS21_sf"/>
</dbReference>
<dbReference type="InterPro" id="IPR001931">
    <property type="entry name" value="Ribosomal_eS21"/>
</dbReference>
<comment type="similarity">
    <text evidence="1">Belongs to the eukaryotic ribosomal protein eS21 family.</text>
</comment>
<dbReference type="Proteomes" id="UP000465221">
    <property type="component" value="Unassembled WGS sequence"/>
</dbReference>
<dbReference type="GO" id="GO:1990904">
    <property type="term" value="C:ribonucleoprotein complex"/>
    <property type="evidence" value="ECO:0007669"/>
    <property type="project" value="UniProtKB-KW"/>
</dbReference>
<name>A0A8H3SH57_9EURO</name>
<dbReference type="Gene3D" id="3.30.1230.20">
    <property type="match status" value="1"/>
</dbReference>
<reference evidence="4 5" key="1">
    <citation type="submission" date="2020-01" db="EMBL/GenBank/DDBJ databases">
        <title>Draft genome sequence of Aspergillus udagawae IFM 46972.</title>
        <authorList>
            <person name="Takahashi H."/>
            <person name="Yaguchi T."/>
        </authorList>
    </citation>
    <scope>NUCLEOTIDE SEQUENCE [LARGE SCALE GENOMIC DNA]</scope>
    <source>
        <strain evidence="4 5">IFM 46972</strain>
    </source>
</reference>
<keyword evidence="3" id="KW-0687">Ribonucleoprotein</keyword>
<protein>
    <recommendedName>
        <fullName evidence="6">40S ribosomal protein S21</fullName>
    </recommendedName>
</protein>
<dbReference type="GO" id="GO:0006412">
    <property type="term" value="P:translation"/>
    <property type="evidence" value="ECO:0007669"/>
    <property type="project" value="InterPro"/>
</dbReference>
<evidence type="ECO:0000256" key="2">
    <source>
        <dbReference type="ARBA" id="ARBA00022980"/>
    </source>
</evidence>
<gene>
    <name evidence="4" type="ORF">IFM46972_11443</name>
</gene>
<evidence type="ECO:0000313" key="5">
    <source>
        <dbReference type="Proteomes" id="UP000465221"/>
    </source>
</evidence>
<proteinExistence type="inferred from homology"/>
<dbReference type="GO" id="GO:0003735">
    <property type="term" value="F:structural constituent of ribosome"/>
    <property type="evidence" value="ECO:0007669"/>
    <property type="project" value="InterPro"/>
</dbReference>
<evidence type="ECO:0000256" key="3">
    <source>
        <dbReference type="ARBA" id="ARBA00023274"/>
    </source>
</evidence>
<comment type="caution">
    <text evidence="4">The sequence shown here is derived from an EMBL/GenBank/DDBJ whole genome shotgun (WGS) entry which is preliminary data.</text>
</comment>
<dbReference type="EMBL" id="BLKC01000227">
    <property type="protein sequence ID" value="GFF59658.1"/>
    <property type="molecule type" value="Genomic_DNA"/>
</dbReference>
<evidence type="ECO:0008006" key="6">
    <source>
        <dbReference type="Google" id="ProtNLM"/>
    </source>
</evidence>
<dbReference type="Pfam" id="PF01249">
    <property type="entry name" value="Ribosomal_S21e"/>
    <property type="match status" value="1"/>
</dbReference>
<dbReference type="AlphaFoldDB" id="A0A8H3SH57"/>